<dbReference type="InterPro" id="IPR050706">
    <property type="entry name" value="Cyclic-di-GMP_PDE-like"/>
</dbReference>
<dbReference type="GO" id="GO:0071111">
    <property type="term" value="F:cyclic-guanylate-specific phosphodiesterase activity"/>
    <property type="evidence" value="ECO:0007669"/>
    <property type="project" value="InterPro"/>
</dbReference>
<dbReference type="AlphaFoldDB" id="A0A125BDS8"/>
<evidence type="ECO:0000259" key="2">
    <source>
        <dbReference type="PROSITE" id="PS50883"/>
    </source>
</evidence>
<dbReference type="SUPFAM" id="SSF141868">
    <property type="entry name" value="EAL domain-like"/>
    <property type="match status" value="1"/>
</dbReference>
<dbReference type="RefSeq" id="WP_059750728.1">
    <property type="nucleotide sequence ID" value="NZ_LDUG01000002.1"/>
</dbReference>
<dbReference type="SMART" id="SM00052">
    <property type="entry name" value="EAL"/>
    <property type="match status" value="1"/>
</dbReference>
<dbReference type="InterPro" id="IPR035919">
    <property type="entry name" value="EAL_sf"/>
</dbReference>
<comment type="caution">
    <text evidence="3">The sequence shown here is derived from an EMBL/GenBank/DDBJ whole genome shotgun (WGS) entry which is preliminary data.</text>
</comment>
<dbReference type="PATRIC" id="fig|36861.3.peg.1047"/>
<dbReference type="Gene3D" id="3.20.20.450">
    <property type="entry name" value="EAL domain"/>
    <property type="match status" value="1"/>
</dbReference>
<gene>
    <name evidence="3" type="ORF">ABW22_00105</name>
</gene>
<reference evidence="3 4" key="1">
    <citation type="journal article" date="2015" name="Appl. Environ. Microbiol.">
        <title>Aerobic and Anaerobic Thiosulfate Oxidation by a Cold-Adapted, Subglacial Chemoautotroph.</title>
        <authorList>
            <person name="Harrold Z.R."/>
            <person name="Skidmore M.L."/>
            <person name="Hamilton T.L."/>
            <person name="Desch L."/>
            <person name="Amada K."/>
            <person name="van Gelder W."/>
            <person name="Glover K."/>
            <person name="Roden E.E."/>
            <person name="Boyd E.S."/>
        </authorList>
    </citation>
    <scope>NUCLEOTIDE SEQUENCE [LARGE SCALE GENOMIC DNA]</scope>
    <source>
        <strain evidence="3 4">RG</strain>
    </source>
</reference>
<dbReference type="CDD" id="cd01948">
    <property type="entry name" value="EAL"/>
    <property type="match status" value="1"/>
</dbReference>
<accession>A0A125BDS8</accession>
<dbReference type="PANTHER" id="PTHR33121">
    <property type="entry name" value="CYCLIC DI-GMP PHOSPHODIESTERASE PDEF"/>
    <property type="match status" value="1"/>
</dbReference>
<evidence type="ECO:0000313" key="3">
    <source>
        <dbReference type="EMBL" id="KVW99618.1"/>
    </source>
</evidence>
<name>A0A125BDS8_THIDE</name>
<dbReference type="EMBL" id="LDUG01000002">
    <property type="protein sequence ID" value="KVW99618.1"/>
    <property type="molecule type" value="Genomic_DNA"/>
</dbReference>
<feature type="region of interest" description="Disordered" evidence="1">
    <location>
        <begin position="230"/>
        <end position="249"/>
    </location>
</feature>
<dbReference type="PROSITE" id="PS50883">
    <property type="entry name" value="EAL"/>
    <property type="match status" value="1"/>
</dbReference>
<evidence type="ECO:0000313" key="4">
    <source>
        <dbReference type="Proteomes" id="UP000064243"/>
    </source>
</evidence>
<organism evidence="3 4">
    <name type="scientific">Thiobacillus denitrificans</name>
    <dbReference type="NCBI Taxonomy" id="36861"/>
    <lineage>
        <taxon>Bacteria</taxon>
        <taxon>Pseudomonadati</taxon>
        <taxon>Pseudomonadota</taxon>
        <taxon>Betaproteobacteria</taxon>
        <taxon>Nitrosomonadales</taxon>
        <taxon>Thiobacillaceae</taxon>
        <taxon>Thiobacillus</taxon>
    </lineage>
</organism>
<proteinExistence type="predicted"/>
<dbReference type="Pfam" id="PF00563">
    <property type="entry name" value="EAL"/>
    <property type="match status" value="1"/>
</dbReference>
<dbReference type="InterPro" id="IPR001633">
    <property type="entry name" value="EAL_dom"/>
</dbReference>
<feature type="domain" description="EAL" evidence="2">
    <location>
        <begin position="1"/>
        <end position="245"/>
    </location>
</feature>
<evidence type="ECO:0000256" key="1">
    <source>
        <dbReference type="SAM" id="MobiDB-lite"/>
    </source>
</evidence>
<protein>
    <recommendedName>
        <fullName evidence="2">EAL domain-containing protein</fullName>
    </recommendedName>
</protein>
<dbReference type="Proteomes" id="UP000064243">
    <property type="component" value="Unassembled WGS sequence"/>
</dbReference>
<dbReference type="PANTHER" id="PTHR33121:SF23">
    <property type="entry name" value="CYCLIC DI-GMP PHOSPHODIESTERASE PDEB"/>
    <property type="match status" value="1"/>
</dbReference>
<keyword evidence="4" id="KW-1185">Reference proteome</keyword>
<sequence length="264" mass="29663">MNGWAETHLELHFQGIYQTRDGSLSHLEALVRMRDPLQPERLIMPGQFIPVAEKTGQILEIDRWVIRRGIETLAQHPDLAALAVNVSGRSFDEPNLPRYIHEQLEQHDVASERLIIELTETAAVSEMQDAQRFIEALQQTGCLICLDDFSSGFSTFAYLKYLGAQILKIDGMFIRDLPNNRDNQAFVKAMIDVARGLGKVTVAEFVKDAATLGMLRDFGVDMAQGYHLDRPSAQHPSRLNPRNALPAPDAGSWRRQVTLAVCRT</sequence>